<evidence type="ECO:0000313" key="6">
    <source>
        <dbReference type="EMBL" id="TCS43732.1"/>
    </source>
</evidence>
<dbReference type="PANTHER" id="PTHR43776">
    <property type="entry name" value="TRANSPORT ATP-BINDING PROTEIN"/>
    <property type="match status" value="1"/>
</dbReference>
<dbReference type="GO" id="GO:0015833">
    <property type="term" value="P:peptide transport"/>
    <property type="evidence" value="ECO:0007669"/>
    <property type="project" value="InterPro"/>
</dbReference>
<evidence type="ECO:0000256" key="2">
    <source>
        <dbReference type="ARBA" id="ARBA00022448"/>
    </source>
</evidence>
<name>A0A4R3IFI7_9GAMM</name>
<accession>A0A4R3IFI7</accession>
<dbReference type="SUPFAM" id="SSF52540">
    <property type="entry name" value="P-loop containing nucleoside triphosphate hydrolases"/>
    <property type="match status" value="2"/>
</dbReference>
<reference evidence="6 7" key="1">
    <citation type="submission" date="2019-03" db="EMBL/GenBank/DDBJ databases">
        <title>Genomic Encyclopedia of Archaeal and Bacterial Type Strains, Phase II (KMG-II): from individual species to whole genera.</title>
        <authorList>
            <person name="Goeker M."/>
        </authorList>
    </citation>
    <scope>NUCLEOTIDE SEQUENCE [LARGE SCALE GENOMIC DNA]</scope>
    <source>
        <strain evidence="6 7">DSM 15388</strain>
    </source>
</reference>
<dbReference type="InterPro" id="IPR003439">
    <property type="entry name" value="ABC_transporter-like_ATP-bd"/>
</dbReference>
<dbReference type="OrthoDB" id="9784450at2"/>
<dbReference type="CDD" id="cd03257">
    <property type="entry name" value="ABC_NikE_OppD_transporters"/>
    <property type="match status" value="2"/>
</dbReference>
<dbReference type="GO" id="GO:0055085">
    <property type="term" value="P:transmembrane transport"/>
    <property type="evidence" value="ECO:0007669"/>
    <property type="project" value="UniProtKB-ARBA"/>
</dbReference>
<comment type="similarity">
    <text evidence="1">Belongs to the ABC transporter superfamily.</text>
</comment>
<dbReference type="InterPro" id="IPR050319">
    <property type="entry name" value="ABC_transp_ATP-bind"/>
</dbReference>
<dbReference type="SMART" id="SM00382">
    <property type="entry name" value="AAA"/>
    <property type="match status" value="2"/>
</dbReference>
<evidence type="ECO:0000256" key="1">
    <source>
        <dbReference type="ARBA" id="ARBA00005417"/>
    </source>
</evidence>
<dbReference type="NCBIfam" id="NF007739">
    <property type="entry name" value="PRK10419.1"/>
    <property type="match status" value="2"/>
</dbReference>
<keyword evidence="4 6" id="KW-0067">ATP-binding</keyword>
<gene>
    <name evidence="6" type="ORF">BCF53_10174</name>
</gene>
<sequence>MTALVEFKNVSIGLQLEDGFQTIVKDLNLAINKGEIVGLVGESGSGKSISALSIMQLLPSVLSYSDESELYLDGTDVLKADEKKLRQLRGNKVGCIFQEPMTSLNPLQTIEKQMAEVLYLHRGWLMNQKQTTEHILEGLRHVELREPEKKLKAYPHQLSGGERQRVMIAMALLNEPELLIADEPTTALDVTVQAQILELIKKLQAEFNMAVLFISHDLGVVRRMADRVAVMESGILVEQGSTEAIFTNAQHPYTQKLLAAEPSGKPVPTSADSTQLTVDQVRVWFPIQKGILRRVVDHIKAVTDVSIEIKHGQTLGIVGESGSGKSTLAKAILGLEKSEGDIQFESQSLKNLTHQQWQPFRKKMQVVFQDPYGSLSPRMTVEQIIAEGLEVNKIGSRESREQAVIEIMHKVGLNPDMRHRYPNEFSGGQRQRIAIARAMILEPELVVLDEPTSSLDRTVQFQIIELLKKLQREKNISYIFISHDLKVVKAIAHEVVVMKQGEIVEQGSQVFEAPQQDYTKRLVETAFSY</sequence>
<dbReference type="GO" id="GO:0005524">
    <property type="term" value="F:ATP binding"/>
    <property type="evidence" value="ECO:0007669"/>
    <property type="project" value="UniProtKB-KW"/>
</dbReference>
<dbReference type="InterPro" id="IPR013563">
    <property type="entry name" value="Oligopep_ABC_C"/>
</dbReference>
<dbReference type="PANTHER" id="PTHR43776:SF7">
    <property type="entry name" value="D,D-DIPEPTIDE TRANSPORT ATP-BINDING PROTEIN DDPF-RELATED"/>
    <property type="match status" value="1"/>
</dbReference>
<dbReference type="AlphaFoldDB" id="A0A4R3IFI7"/>
<dbReference type="RefSeq" id="WP_132698728.1">
    <property type="nucleotide sequence ID" value="NZ_SLZR01000001.1"/>
</dbReference>
<dbReference type="NCBIfam" id="NF008453">
    <property type="entry name" value="PRK11308.1"/>
    <property type="match status" value="2"/>
</dbReference>
<keyword evidence="2" id="KW-0813">Transport</keyword>
<feature type="domain" description="ABC transporter" evidence="5">
    <location>
        <begin position="287"/>
        <end position="525"/>
    </location>
</feature>
<dbReference type="Pfam" id="PF08352">
    <property type="entry name" value="oligo_HPY"/>
    <property type="match status" value="1"/>
</dbReference>
<dbReference type="Pfam" id="PF00005">
    <property type="entry name" value="ABC_tran"/>
    <property type="match status" value="2"/>
</dbReference>
<dbReference type="InterPro" id="IPR027417">
    <property type="entry name" value="P-loop_NTPase"/>
</dbReference>
<feature type="domain" description="ABC transporter" evidence="5">
    <location>
        <begin position="5"/>
        <end position="258"/>
    </location>
</feature>
<organism evidence="6 7">
    <name type="scientific">Reinekea marinisedimentorum</name>
    <dbReference type="NCBI Taxonomy" id="230495"/>
    <lineage>
        <taxon>Bacteria</taxon>
        <taxon>Pseudomonadati</taxon>
        <taxon>Pseudomonadota</taxon>
        <taxon>Gammaproteobacteria</taxon>
        <taxon>Oceanospirillales</taxon>
        <taxon>Saccharospirillaceae</taxon>
        <taxon>Reinekea</taxon>
    </lineage>
</organism>
<dbReference type="Proteomes" id="UP000295793">
    <property type="component" value="Unassembled WGS sequence"/>
</dbReference>
<evidence type="ECO:0000313" key="7">
    <source>
        <dbReference type="Proteomes" id="UP000295793"/>
    </source>
</evidence>
<evidence type="ECO:0000259" key="5">
    <source>
        <dbReference type="PROSITE" id="PS50893"/>
    </source>
</evidence>
<dbReference type="InterPro" id="IPR003593">
    <property type="entry name" value="AAA+_ATPase"/>
</dbReference>
<dbReference type="PROSITE" id="PS00211">
    <property type="entry name" value="ABC_TRANSPORTER_1"/>
    <property type="match status" value="2"/>
</dbReference>
<evidence type="ECO:0000256" key="4">
    <source>
        <dbReference type="ARBA" id="ARBA00022840"/>
    </source>
</evidence>
<dbReference type="FunFam" id="3.40.50.300:FF:000016">
    <property type="entry name" value="Oligopeptide ABC transporter ATP-binding component"/>
    <property type="match status" value="2"/>
</dbReference>
<dbReference type="InterPro" id="IPR017871">
    <property type="entry name" value="ABC_transporter-like_CS"/>
</dbReference>
<proteinExistence type="inferred from homology"/>
<dbReference type="PROSITE" id="PS50893">
    <property type="entry name" value="ABC_TRANSPORTER_2"/>
    <property type="match status" value="2"/>
</dbReference>
<evidence type="ECO:0000256" key="3">
    <source>
        <dbReference type="ARBA" id="ARBA00022741"/>
    </source>
</evidence>
<comment type="caution">
    <text evidence="6">The sequence shown here is derived from an EMBL/GenBank/DDBJ whole genome shotgun (WGS) entry which is preliminary data.</text>
</comment>
<dbReference type="GO" id="GO:0016887">
    <property type="term" value="F:ATP hydrolysis activity"/>
    <property type="evidence" value="ECO:0007669"/>
    <property type="project" value="InterPro"/>
</dbReference>
<dbReference type="EMBL" id="SLZR01000001">
    <property type="protein sequence ID" value="TCS43732.1"/>
    <property type="molecule type" value="Genomic_DNA"/>
</dbReference>
<keyword evidence="7" id="KW-1185">Reference proteome</keyword>
<keyword evidence="3" id="KW-0547">Nucleotide-binding</keyword>
<protein>
    <submittedName>
        <fullName evidence="6">Microcin C transport system ATP-binding protein</fullName>
    </submittedName>
</protein>
<dbReference type="Gene3D" id="3.40.50.300">
    <property type="entry name" value="P-loop containing nucleotide triphosphate hydrolases"/>
    <property type="match status" value="2"/>
</dbReference>